<keyword evidence="1" id="KW-1133">Transmembrane helix</keyword>
<feature type="transmembrane region" description="Helical" evidence="1">
    <location>
        <begin position="20"/>
        <end position="40"/>
    </location>
</feature>
<dbReference type="AlphaFoldDB" id="A0A0E9S8P0"/>
<keyword evidence="1" id="KW-0812">Transmembrane</keyword>
<reference evidence="2" key="1">
    <citation type="submission" date="2014-11" db="EMBL/GenBank/DDBJ databases">
        <authorList>
            <person name="Amaro Gonzalez C."/>
        </authorList>
    </citation>
    <scope>NUCLEOTIDE SEQUENCE</scope>
</reference>
<keyword evidence="1" id="KW-0472">Membrane</keyword>
<evidence type="ECO:0000313" key="2">
    <source>
        <dbReference type="EMBL" id="JAH37646.1"/>
    </source>
</evidence>
<name>A0A0E9S8P0_ANGAN</name>
<proteinExistence type="predicted"/>
<protein>
    <submittedName>
        <fullName evidence="2">Uncharacterized protein</fullName>
    </submittedName>
</protein>
<accession>A0A0E9S8P0</accession>
<evidence type="ECO:0000256" key="1">
    <source>
        <dbReference type="SAM" id="Phobius"/>
    </source>
</evidence>
<sequence length="90" mass="10048">MLGLFAQGEIDVSTLDFRHAIFYFFAFGKATLFTALSWMYGRICQNVAQCLRVLVCFDIHFHVLFFRVNGGYGAGSGSISSVCSAIYMKL</sequence>
<organism evidence="2">
    <name type="scientific">Anguilla anguilla</name>
    <name type="common">European freshwater eel</name>
    <name type="synonym">Muraena anguilla</name>
    <dbReference type="NCBI Taxonomy" id="7936"/>
    <lineage>
        <taxon>Eukaryota</taxon>
        <taxon>Metazoa</taxon>
        <taxon>Chordata</taxon>
        <taxon>Craniata</taxon>
        <taxon>Vertebrata</taxon>
        <taxon>Euteleostomi</taxon>
        <taxon>Actinopterygii</taxon>
        <taxon>Neopterygii</taxon>
        <taxon>Teleostei</taxon>
        <taxon>Anguilliformes</taxon>
        <taxon>Anguillidae</taxon>
        <taxon>Anguilla</taxon>
    </lineage>
</organism>
<reference evidence="2" key="2">
    <citation type="journal article" date="2015" name="Fish Shellfish Immunol.">
        <title>Early steps in the European eel (Anguilla anguilla)-Vibrio vulnificus interaction in the gills: Role of the RtxA13 toxin.</title>
        <authorList>
            <person name="Callol A."/>
            <person name="Pajuelo D."/>
            <person name="Ebbesson L."/>
            <person name="Teles M."/>
            <person name="MacKenzie S."/>
            <person name="Amaro C."/>
        </authorList>
    </citation>
    <scope>NUCLEOTIDE SEQUENCE</scope>
</reference>
<dbReference type="EMBL" id="GBXM01070931">
    <property type="protein sequence ID" value="JAH37646.1"/>
    <property type="molecule type" value="Transcribed_RNA"/>
</dbReference>